<evidence type="ECO:0000256" key="7">
    <source>
        <dbReference type="SAM" id="MobiDB-lite"/>
    </source>
</evidence>
<dbReference type="GO" id="GO:0000981">
    <property type="term" value="F:DNA-binding transcription factor activity, RNA polymerase II-specific"/>
    <property type="evidence" value="ECO:0007669"/>
    <property type="project" value="TreeGrafter"/>
</dbReference>
<dbReference type="InterPro" id="IPR051356">
    <property type="entry name" value="SOX/SOX-like_TF"/>
</dbReference>
<reference evidence="10" key="1">
    <citation type="submission" date="2025-08" db="UniProtKB">
        <authorList>
            <consortium name="RefSeq"/>
        </authorList>
    </citation>
    <scope>IDENTIFICATION</scope>
</reference>
<dbReference type="Proteomes" id="UP000694845">
    <property type="component" value="Unplaced"/>
</dbReference>
<keyword evidence="3" id="KW-0804">Transcription</keyword>
<dbReference type="Gene3D" id="1.10.30.10">
    <property type="entry name" value="High mobility group box domain"/>
    <property type="match status" value="1"/>
</dbReference>
<evidence type="ECO:0000259" key="8">
    <source>
        <dbReference type="PROSITE" id="PS50118"/>
    </source>
</evidence>
<evidence type="ECO:0000256" key="5">
    <source>
        <dbReference type="PROSITE-ProRule" id="PRU00267"/>
    </source>
</evidence>
<dbReference type="FunFam" id="1.10.30.10:FF:000003">
    <property type="entry name" value="Putative transcription factor SOX-6"/>
    <property type="match status" value="1"/>
</dbReference>
<dbReference type="KEGG" id="aplc:110974984"/>
<evidence type="ECO:0000256" key="3">
    <source>
        <dbReference type="ARBA" id="ARBA00023163"/>
    </source>
</evidence>
<feature type="compositionally biased region" description="Polar residues" evidence="7">
    <location>
        <begin position="431"/>
        <end position="441"/>
    </location>
</feature>
<feature type="DNA-binding region" description="HMG box" evidence="5">
    <location>
        <begin position="590"/>
        <end position="658"/>
    </location>
</feature>
<evidence type="ECO:0000256" key="2">
    <source>
        <dbReference type="ARBA" id="ARBA00023125"/>
    </source>
</evidence>
<keyword evidence="9" id="KW-1185">Reference proteome</keyword>
<dbReference type="OrthoDB" id="6247875at2759"/>
<dbReference type="PANTHER" id="PTHR45789:SF2">
    <property type="entry name" value="FI18025P1"/>
    <property type="match status" value="1"/>
</dbReference>
<feature type="domain" description="HMG box" evidence="8">
    <location>
        <begin position="590"/>
        <end position="658"/>
    </location>
</feature>
<dbReference type="Pfam" id="PF00505">
    <property type="entry name" value="HMG_box"/>
    <property type="match status" value="1"/>
</dbReference>
<dbReference type="GO" id="GO:0000978">
    <property type="term" value="F:RNA polymerase II cis-regulatory region sequence-specific DNA binding"/>
    <property type="evidence" value="ECO:0007669"/>
    <property type="project" value="TreeGrafter"/>
</dbReference>
<feature type="coiled-coil region" evidence="6">
    <location>
        <begin position="145"/>
        <end position="236"/>
    </location>
</feature>
<dbReference type="SMART" id="SM00398">
    <property type="entry name" value="HMG"/>
    <property type="match status" value="1"/>
</dbReference>
<dbReference type="GO" id="GO:0005634">
    <property type="term" value="C:nucleus"/>
    <property type="evidence" value="ECO:0007669"/>
    <property type="project" value="UniProtKB-UniRule"/>
</dbReference>
<feature type="compositionally biased region" description="Polar residues" evidence="7">
    <location>
        <begin position="522"/>
        <end position="531"/>
    </location>
</feature>
<gene>
    <name evidence="10" type="primary">LOC110974984</name>
</gene>
<dbReference type="GO" id="GO:0045165">
    <property type="term" value="P:cell fate commitment"/>
    <property type="evidence" value="ECO:0007669"/>
    <property type="project" value="TreeGrafter"/>
</dbReference>
<dbReference type="RefSeq" id="XP_022082676.1">
    <property type="nucleotide sequence ID" value="XM_022226984.1"/>
</dbReference>
<feature type="compositionally biased region" description="Polar residues" evidence="7">
    <location>
        <begin position="353"/>
        <end position="374"/>
    </location>
</feature>
<feature type="region of interest" description="Disordered" evidence="7">
    <location>
        <begin position="329"/>
        <end position="441"/>
    </location>
</feature>
<evidence type="ECO:0000313" key="10">
    <source>
        <dbReference type="RefSeq" id="XP_022082676.1"/>
    </source>
</evidence>
<keyword evidence="6" id="KW-0175">Coiled coil</keyword>
<dbReference type="AlphaFoldDB" id="A0A8B7XRS7"/>
<evidence type="ECO:0000313" key="9">
    <source>
        <dbReference type="Proteomes" id="UP000694845"/>
    </source>
</evidence>
<protein>
    <submittedName>
        <fullName evidence="10">Transcription factor SOX-13-like isoform X1</fullName>
    </submittedName>
</protein>
<dbReference type="GeneID" id="110974984"/>
<accession>A0A8B7XRS7</accession>
<feature type="region of interest" description="Disordered" evidence="7">
    <location>
        <begin position="50"/>
        <end position="75"/>
    </location>
</feature>
<dbReference type="InterPro" id="IPR036910">
    <property type="entry name" value="HMG_box_dom_sf"/>
</dbReference>
<evidence type="ECO:0000256" key="1">
    <source>
        <dbReference type="ARBA" id="ARBA00023015"/>
    </source>
</evidence>
<evidence type="ECO:0000256" key="6">
    <source>
        <dbReference type="SAM" id="Coils"/>
    </source>
</evidence>
<organism evidence="9 10">
    <name type="scientific">Acanthaster planci</name>
    <name type="common">Crown-of-thorns starfish</name>
    <dbReference type="NCBI Taxonomy" id="133434"/>
    <lineage>
        <taxon>Eukaryota</taxon>
        <taxon>Metazoa</taxon>
        <taxon>Echinodermata</taxon>
        <taxon>Eleutherozoa</taxon>
        <taxon>Asterozoa</taxon>
        <taxon>Asteroidea</taxon>
        <taxon>Valvatacea</taxon>
        <taxon>Valvatida</taxon>
        <taxon>Acanthasteridae</taxon>
        <taxon>Acanthaster</taxon>
    </lineage>
</organism>
<dbReference type="PROSITE" id="PS50118">
    <property type="entry name" value="HMG_BOX_2"/>
    <property type="match status" value="1"/>
</dbReference>
<dbReference type="InterPro" id="IPR009071">
    <property type="entry name" value="HMG_box_dom"/>
</dbReference>
<keyword evidence="4 5" id="KW-0539">Nucleus</keyword>
<dbReference type="SUPFAM" id="SSF47095">
    <property type="entry name" value="HMG-box"/>
    <property type="match status" value="1"/>
</dbReference>
<sequence length="740" mass="81194">MCIFCVLWNSELARRAGAKTEALYRETTAMSVRQSSPAMGTDGIQIKQEPLDEDSDRQSDGDSSGSHAGSGAGMSNIVENDMADVQMECDEISNGHAQMNGETDSRTPSVHMDGDVNSDEQCLTDNGHSPTLTNGVDGDLHIDNNNTLLKDAAEVERSIEVAEMELRKAPEPGAPTPKSLAEKEARLEQLLSQLNVLKEQLLAQQQEAAAMHRSQIQRQQRQMELQRLQQDMLQRQQQQLLEQQHKITILTQAMQHQSGQFIRLVPIYPQDYPAGVAPVLIAPDGTAVSSSTQTGTKTTQAGLSTSHLLAGHPGLPSPQLTTGIPVPVKPPMHTASPKGLLTIPHASFPPTGFPSTRTSPSTVAPSLQQDSNPEPLNLSARGSNSSSSSSLSTSWSSRGTSDSSASSKGSTSPSQTFVTSRPVKITEPLKRSQSLSPKTSYQKYTAHEAEIVNHASSSQIRLFHDKAEIRPGVSVTPTETAALAAASNFPTASDKEKIALEALTNQLPSRTIAMYNGDHNGDSSSNASVSENGDEPTTYPLHMLQSMKKSIVIDLTDEDGRPKMDVQVDNSTIARMYRDTRKLDANRPHIKRPMNAFMVWAKEERRKILARHPDMHNSNISKILGSKWKTMSNAEKQPYYEEQARLSKAHLEKYPDYKYKPRPKRTCIIDGKKLKIGEYKALMRAKRQEVRHVFYTRDGEHMVRAPNIGPMSPQGLSMVEGAYSLGQVSSPMSLESPTEY</sequence>
<dbReference type="CDD" id="cd22042">
    <property type="entry name" value="HMG-box_EGL13-like"/>
    <property type="match status" value="1"/>
</dbReference>
<evidence type="ECO:0000256" key="4">
    <source>
        <dbReference type="ARBA" id="ARBA00023242"/>
    </source>
</evidence>
<feature type="region of interest" description="Disordered" evidence="7">
    <location>
        <begin position="514"/>
        <end position="538"/>
    </location>
</feature>
<feature type="compositionally biased region" description="Low complexity" evidence="7">
    <location>
        <begin position="382"/>
        <end position="414"/>
    </location>
</feature>
<keyword evidence="1" id="KW-0805">Transcription regulation</keyword>
<proteinExistence type="predicted"/>
<dbReference type="PANTHER" id="PTHR45789">
    <property type="entry name" value="FI18025P1"/>
    <property type="match status" value="1"/>
</dbReference>
<keyword evidence="2 5" id="KW-0238">DNA-binding</keyword>
<name>A0A8B7XRS7_ACAPL</name>